<dbReference type="RefSeq" id="WP_336586414.1">
    <property type="nucleotide sequence ID" value="NZ_JBBAXC010000005.1"/>
</dbReference>
<evidence type="ECO:0000256" key="1">
    <source>
        <dbReference type="SAM" id="Coils"/>
    </source>
</evidence>
<keyword evidence="2" id="KW-0472">Membrane</keyword>
<comment type="caution">
    <text evidence="3">The sequence shown here is derived from an EMBL/GenBank/DDBJ whole genome shotgun (WGS) entry which is preliminary data.</text>
</comment>
<feature type="transmembrane region" description="Helical" evidence="2">
    <location>
        <begin position="6"/>
        <end position="30"/>
    </location>
</feature>
<protein>
    <submittedName>
        <fullName evidence="3">DUF6241 domain-containing protein</fullName>
    </submittedName>
</protein>
<proteinExistence type="predicted"/>
<keyword evidence="4" id="KW-1185">Reference proteome</keyword>
<dbReference type="Pfam" id="PF19754">
    <property type="entry name" value="DUF6241"/>
    <property type="match status" value="1"/>
</dbReference>
<organism evidence="3 4">
    <name type="scientific">Bacillus spongiae</name>
    <dbReference type="NCBI Taxonomy" id="2683610"/>
    <lineage>
        <taxon>Bacteria</taxon>
        <taxon>Bacillati</taxon>
        <taxon>Bacillota</taxon>
        <taxon>Bacilli</taxon>
        <taxon>Bacillales</taxon>
        <taxon>Bacillaceae</taxon>
        <taxon>Bacillus</taxon>
    </lineage>
</organism>
<dbReference type="Proteomes" id="UP001312865">
    <property type="component" value="Unassembled WGS sequence"/>
</dbReference>
<feature type="coiled-coil region" evidence="1">
    <location>
        <begin position="31"/>
        <end position="74"/>
    </location>
</feature>
<sequence length="193" mass="22372">MKSKIVFASILIITATILIFVIIGIDLVNWKENEHANKQKVEQEHQLLLDETISEEEEINKEEEEKEVEEQTKNIGGELIYELDLDSSSTQEEVIEIMHNMTHQKVKAEKKWGAIPMSDNTINQVYEFISTSNFSKKDDLLRITEKWKNGDFSSIVQDHNYFWEYQGGTVGKAYGVMSSQEEATFIENNFKDE</sequence>
<accession>A0ABU8HCR9</accession>
<evidence type="ECO:0000256" key="2">
    <source>
        <dbReference type="SAM" id="Phobius"/>
    </source>
</evidence>
<keyword evidence="1" id="KW-0175">Coiled coil</keyword>
<name>A0ABU8HCR9_9BACI</name>
<gene>
    <name evidence="3" type="ORF">WAK64_07880</name>
</gene>
<dbReference type="EMBL" id="JBBAXC010000005">
    <property type="protein sequence ID" value="MEI5906974.1"/>
    <property type="molecule type" value="Genomic_DNA"/>
</dbReference>
<keyword evidence="2" id="KW-1133">Transmembrane helix</keyword>
<keyword evidence="2" id="KW-0812">Transmembrane</keyword>
<evidence type="ECO:0000313" key="4">
    <source>
        <dbReference type="Proteomes" id="UP001312865"/>
    </source>
</evidence>
<dbReference type="InterPro" id="IPR046208">
    <property type="entry name" value="DUF6241"/>
</dbReference>
<evidence type="ECO:0000313" key="3">
    <source>
        <dbReference type="EMBL" id="MEI5906974.1"/>
    </source>
</evidence>
<reference evidence="3 4" key="1">
    <citation type="journal article" date="2018" name="J. Microbiol.">
        <title>Bacillus spongiae sp. nov., isolated from sponge of Jeju Island.</title>
        <authorList>
            <person name="Lee G.E."/>
            <person name="Im W.T."/>
            <person name="Park J.S."/>
        </authorList>
    </citation>
    <scope>NUCLEOTIDE SEQUENCE [LARGE SCALE GENOMIC DNA]</scope>
    <source>
        <strain evidence="3 4">135PIL107-10</strain>
    </source>
</reference>